<comment type="caution">
    <text evidence="14">The sequence shown here is derived from an EMBL/GenBank/DDBJ whole genome shotgun (WGS) entry which is preliminary data.</text>
</comment>
<dbReference type="InterPro" id="IPR011898">
    <property type="entry name" value="PorD_KorD"/>
</dbReference>
<dbReference type="InterPro" id="IPR017900">
    <property type="entry name" value="4Fe4S_Fe_S_CS"/>
</dbReference>
<evidence type="ECO:0000256" key="2">
    <source>
        <dbReference type="ARBA" id="ARBA00011595"/>
    </source>
</evidence>
<keyword evidence="7" id="KW-0249">Electron transport</keyword>
<keyword evidence="14" id="KW-0670">Pyruvate</keyword>
<evidence type="ECO:0000256" key="11">
    <source>
        <dbReference type="ARBA" id="ARBA00044816"/>
    </source>
</evidence>
<keyword evidence="4" id="KW-0004">4Fe-4S</keyword>
<accession>A0A8B3S3I8</accession>
<keyword evidence="6" id="KW-0677">Repeat</keyword>
<evidence type="ECO:0000256" key="6">
    <source>
        <dbReference type="ARBA" id="ARBA00022737"/>
    </source>
</evidence>
<dbReference type="NCBIfam" id="TIGR02179">
    <property type="entry name" value="PorD_KorD"/>
    <property type="match status" value="1"/>
</dbReference>
<organism evidence="14 15">
    <name type="scientific">Candidatus Argoarchaeum ethanivorans</name>
    <dbReference type="NCBI Taxonomy" id="2608793"/>
    <lineage>
        <taxon>Archaea</taxon>
        <taxon>Methanobacteriati</taxon>
        <taxon>Methanobacteriota</taxon>
        <taxon>Stenosarchaea group</taxon>
        <taxon>Methanomicrobia</taxon>
        <taxon>Methanosarcinales</taxon>
        <taxon>Methanosarcinales incertae sedis</taxon>
        <taxon>GOM Arc I cluster</taxon>
        <taxon>Candidatus Argoarchaeum</taxon>
    </lineage>
</organism>
<dbReference type="PANTHER" id="PTHR43724">
    <property type="entry name" value="PYRUVATE SYNTHASE SUBUNIT PORD"/>
    <property type="match status" value="1"/>
</dbReference>
<evidence type="ECO:0000256" key="8">
    <source>
        <dbReference type="ARBA" id="ARBA00023004"/>
    </source>
</evidence>
<evidence type="ECO:0000256" key="7">
    <source>
        <dbReference type="ARBA" id="ARBA00022982"/>
    </source>
</evidence>
<evidence type="ECO:0000313" key="14">
    <source>
        <dbReference type="EMBL" id="RZB32761.1"/>
    </source>
</evidence>
<gene>
    <name evidence="14" type="ORF">AEth_00439</name>
</gene>
<dbReference type="Pfam" id="PF14697">
    <property type="entry name" value="Fer4_21"/>
    <property type="match status" value="1"/>
</dbReference>
<proteinExistence type="predicted"/>
<comment type="cofactor">
    <cofactor evidence="1">
        <name>[4Fe-4S] cluster</name>
        <dbReference type="ChEBI" id="CHEBI:49883"/>
    </cofactor>
</comment>
<sequence length="88" mass="9908">MSSKLCIGGIVEPGSTVINKTGSWRTFKPIYHHEKCIKCGICELSCPESCIIKTEDGYYEIDYDYCKGCGICSNECPRETIEMVLEEK</sequence>
<dbReference type="Gene3D" id="3.30.70.20">
    <property type="match status" value="2"/>
</dbReference>
<evidence type="ECO:0000256" key="3">
    <source>
        <dbReference type="ARBA" id="ARBA00022448"/>
    </source>
</evidence>
<evidence type="ECO:0000259" key="13">
    <source>
        <dbReference type="PROSITE" id="PS51379"/>
    </source>
</evidence>
<feature type="domain" description="4Fe-4S ferredoxin-type" evidence="13">
    <location>
        <begin position="57"/>
        <end position="86"/>
    </location>
</feature>
<dbReference type="GO" id="GO:0016625">
    <property type="term" value="F:oxidoreductase activity, acting on the aldehyde or oxo group of donors, iron-sulfur protein as acceptor"/>
    <property type="evidence" value="ECO:0007669"/>
    <property type="project" value="InterPro"/>
</dbReference>
<feature type="domain" description="4Fe-4S ferredoxin-type" evidence="13">
    <location>
        <begin position="27"/>
        <end position="56"/>
    </location>
</feature>
<dbReference type="PROSITE" id="PS51379">
    <property type="entry name" value="4FE4S_FER_2"/>
    <property type="match status" value="2"/>
</dbReference>
<keyword evidence="9" id="KW-0411">Iron-sulfur</keyword>
<evidence type="ECO:0000256" key="1">
    <source>
        <dbReference type="ARBA" id="ARBA00001966"/>
    </source>
</evidence>
<dbReference type="NCBIfam" id="NF040684">
    <property type="entry name" value="PorD_Arch"/>
    <property type="match status" value="1"/>
</dbReference>
<keyword evidence="5" id="KW-0479">Metal-binding</keyword>
<dbReference type="InterPro" id="IPR053389">
    <property type="entry name" value="Pyruvate_synthase_PorD"/>
</dbReference>
<keyword evidence="8" id="KW-0408">Iron</keyword>
<dbReference type="PROSITE" id="PS00198">
    <property type="entry name" value="4FE4S_FER_1"/>
    <property type="match status" value="1"/>
</dbReference>
<dbReference type="PANTHER" id="PTHR43724:SF1">
    <property type="entry name" value="PYRUVATE SYNTHASE SUBUNIT PORD"/>
    <property type="match status" value="1"/>
</dbReference>
<evidence type="ECO:0000256" key="9">
    <source>
        <dbReference type="ARBA" id="ARBA00023014"/>
    </source>
</evidence>
<evidence type="ECO:0000256" key="5">
    <source>
        <dbReference type="ARBA" id="ARBA00022723"/>
    </source>
</evidence>
<evidence type="ECO:0000256" key="10">
    <source>
        <dbReference type="ARBA" id="ARBA00044788"/>
    </source>
</evidence>
<dbReference type="InterPro" id="IPR017896">
    <property type="entry name" value="4Fe4S_Fe-S-bd"/>
</dbReference>
<dbReference type="GO" id="GO:0046872">
    <property type="term" value="F:metal ion binding"/>
    <property type="evidence" value="ECO:0007669"/>
    <property type="project" value="UniProtKB-KW"/>
</dbReference>
<dbReference type="EMBL" id="RPGO01000005">
    <property type="protein sequence ID" value="RZB32761.1"/>
    <property type="molecule type" value="Genomic_DNA"/>
</dbReference>
<dbReference type="AlphaFoldDB" id="A0A8B3S3I8"/>
<keyword evidence="14" id="KW-0560">Oxidoreductase</keyword>
<protein>
    <recommendedName>
        <fullName evidence="10">Pyruvate synthase subunit PorD</fullName>
    </recommendedName>
    <alternativeName>
        <fullName evidence="12">Pyruvate oxidoreductase delta chain</fullName>
    </alternativeName>
    <alternativeName>
        <fullName evidence="11">Pyruvic-ferredoxin oxidoreductase subunit delta</fullName>
    </alternativeName>
</protein>
<dbReference type="SUPFAM" id="SSF54862">
    <property type="entry name" value="4Fe-4S ferredoxins"/>
    <property type="match status" value="1"/>
</dbReference>
<dbReference type="GO" id="GO:0051539">
    <property type="term" value="F:4 iron, 4 sulfur cluster binding"/>
    <property type="evidence" value="ECO:0007669"/>
    <property type="project" value="UniProtKB-KW"/>
</dbReference>
<keyword evidence="3" id="KW-0813">Transport</keyword>
<name>A0A8B3S3I8_9EURY</name>
<comment type="subunit">
    <text evidence="2">Heterotetramer of one alpha, one beta, one delta and one gamma chain.</text>
</comment>
<evidence type="ECO:0000313" key="15">
    <source>
        <dbReference type="Proteomes" id="UP000291831"/>
    </source>
</evidence>
<evidence type="ECO:0000256" key="4">
    <source>
        <dbReference type="ARBA" id="ARBA00022485"/>
    </source>
</evidence>
<dbReference type="Proteomes" id="UP000291831">
    <property type="component" value="Unassembled WGS sequence"/>
</dbReference>
<reference evidence="15" key="1">
    <citation type="submission" date="2019-01" db="EMBL/GenBank/DDBJ databases">
        <title>Anaerobic oxidation of ethane by archaea from a marine hydrocarbon seep.</title>
        <authorList>
            <person name="Musat F."/>
        </authorList>
    </citation>
    <scope>NUCLEOTIDE SEQUENCE [LARGE SCALE GENOMIC DNA]</scope>
</reference>
<evidence type="ECO:0000256" key="12">
    <source>
        <dbReference type="ARBA" id="ARBA00044818"/>
    </source>
</evidence>